<feature type="transmembrane region" description="Helical" evidence="6">
    <location>
        <begin position="262"/>
        <end position="283"/>
    </location>
</feature>
<evidence type="ECO:0000256" key="1">
    <source>
        <dbReference type="ARBA" id="ARBA00004651"/>
    </source>
</evidence>
<keyword evidence="5 6" id="KW-0472">Membrane</keyword>
<dbReference type="InterPro" id="IPR000515">
    <property type="entry name" value="MetI-like"/>
</dbReference>
<reference evidence="8 9" key="1">
    <citation type="journal article" date="2019" name="Environ. Microbiol.">
        <title>Species interactions and distinct microbial communities in high Arctic permafrost affected cryosols are associated with the CH4 and CO2 gas fluxes.</title>
        <authorList>
            <person name="Altshuler I."/>
            <person name="Hamel J."/>
            <person name="Turney S."/>
            <person name="Magnuson E."/>
            <person name="Levesque R."/>
            <person name="Greer C."/>
            <person name="Whyte L.G."/>
        </authorList>
    </citation>
    <scope>NUCLEOTIDE SEQUENCE [LARGE SCALE GENOMIC DNA]</scope>
    <source>
        <strain evidence="8 9">S9.3B</strain>
    </source>
</reference>
<protein>
    <submittedName>
        <fullName evidence="8">ABC transporter permease subunit</fullName>
    </submittedName>
</protein>
<keyword evidence="9" id="KW-1185">Reference proteome</keyword>
<dbReference type="InterPro" id="IPR035906">
    <property type="entry name" value="MetI-like_sf"/>
</dbReference>
<feature type="domain" description="ABC transmembrane type-1" evidence="7">
    <location>
        <begin position="182"/>
        <end position="377"/>
    </location>
</feature>
<name>A0A502FGD4_9PROT</name>
<dbReference type="GO" id="GO:0031460">
    <property type="term" value="P:glycine betaine transport"/>
    <property type="evidence" value="ECO:0007669"/>
    <property type="project" value="TreeGrafter"/>
</dbReference>
<dbReference type="Pfam" id="PF00528">
    <property type="entry name" value="BPD_transp_1"/>
    <property type="match status" value="1"/>
</dbReference>
<evidence type="ECO:0000259" key="7">
    <source>
        <dbReference type="PROSITE" id="PS50928"/>
    </source>
</evidence>
<keyword evidence="2 6" id="KW-0813">Transport</keyword>
<dbReference type="Proteomes" id="UP000317078">
    <property type="component" value="Unassembled WGS sequence"/>
</dbReference>
<proteinExistence type="inferred from homology"/>
<feature type="transmembrane region" description="Helical" evidence="6">
    <location>
        <begin position="12"/>
        <end position="34"/>
    </location>
</feature>
<evidence type="ECO:0000313" key="9">
    <source>
        <dbReference type="Proteomes" id="UP000317078"/>
    </source>
</evidence>
<keyword evidence="4 6" id="KW-1133">Transmembrane helix</keyword>
<evidence type="ECO:0000256" key="3">
    <source>
        <dbReference type="ARBA" id="ARBA00022692"/>
    </source>
</evidence>
<gene>
    <name evidence="8" type="ORF">EAH89_22780</name>
</gene>
<dbReference type="AlphaFoldDB" id="A0A502FGD4"/>
<dbReference type="Gene3D" id="1.10.3720.10">
    <property type="entry name" value="MetI-like"/>
    <property type="match status" value="1"/>
</dbReference>
<feature type="transmembrane region" description="Helical" evidence="6">
    <location>
        <begin position="117"/>
        <end position="137"/>
    </location>
</feature>
<comment type="similarity">
    <text evidence="6">Belongs to the binding-protein-dependent transport system permease family.</text>
</comment>
<comment type="subcellular location">
    <subcellularLocation>
        <location evidence="1 6">Cell membrane</location>
        <topology evidence="1 6">Multi-pass membrane protein</topology>
    </subcellularLocation>
</comment>
<dbReference type="GO" id="GO:0005886">
    <property type="term" value="C:plasma membrane"/>
    <property type="evidence" value="ECO:0007669"/>
    <property type="project" value="UniProtKB-SubCell"/>
</dbReference>
<dbReference type="InterPro" id="IPR051204">
    <property type="entry name" value="ABC_transp_perm/SBD"/>
</dbReference>
<feature type="transmembrane region" description="Helical" evidence="6">
    <location>
        <begin position="143"/>
        <end position="165"/>
    </location>
</feature>
<accession>A0A502FGD4</accession>
<dbReference type="OrthoDB" id="9801163at2"/>
<evidence type="ECO:0000313" key="8">
    <source>
        <dbReference type="EMBL" id="TPG48409.1"/>
    </source>
</evidence>
<sequence>MPSPHCPAGRLAGAPALAPLALAAILAPLLLGWISVAPNRLVSPRAASLPGSAPVLAALVLFHLSGLVLLLAAWRPRPFWLAEAAAIGAVLALAATVGLGTAAALPAGSTVARAAPAAGAWLGLLLLALALAAAAVVRGGTPALPLLGALLGLAALGAAGVFDSLSLAREMAGRAADLRGAIAGHLGLSLASLLLALLVAVPLSALAFVRPRLEGAFLAIASGIQVVPSIALFGLLIAPLAALATAFPALRAMGLGGIGPAPAVIGIAAYLVLPLAGGILSGLRVAPDDLLEAARGQGLSPRGVLLGVRLPLGAGVMLGALRLASVQAVGLSTLAALVGGGGLGTLVFQGIGQLATDLILLGVFPILALSLAVDAGLALLARRVAP</sequence>
<dbReference type="PROSITE" id="PS50928">
    <property type="entry name" value="ABC_TM1"/>
    <property type="match status" value="1"/>
</dbReference>
<comment type="caution">
    <text evidence="8">The sequence shown here is derived from an EMBL/GenBank/DDBJ whole genome shotgun (WGS) entry which is preliminary data.</text>
</comment>
<feature type="transmembrane region" description="Helical" evidence="6">
    <location>
        <begin position="328"/>
        <end position="352"/>
    </location>
</feature>
<dbReference type="SUPFAM" id="SSF161098">
    <property type="entry name" value="MetI-like"/>
    <property type="match status" value="1"/>
</dbReference>
<evidence type="ECO:0000256" key="5">
    <source>
        <dbReference type="ARBA" id="ARBA00023136"/>
    </source>
</evidence>
<feature type="transmembrane region" description="Helical" evidence="6">
    <location>
        <begin position="186"/>
        <end position="209"/>
    </location>
</feature>
<dbReference type="EMBL" id="RCZP01000032">
    <property type="protein sequence ID" value="TPG48409.1"/>
    <property type="molecule type" value="Genomic_DNA"/>
</dbReference>
<feature type="transmembrane region" description="Helical" evidence="6">
    <location>
        <begin position="55"/>
        <end position="74"/>
    </location>
</feature>
<dbReference type="PANTHER" id="PTHR30177:SF30">
    <property type="entry name" value="GLYCINE BETAINE UPTAKE SYSTEM PERMEASE PROTEIN YEHY"/>
    <property type="match status" value="1"/>
</dbReference>
<dbReference type="PANTHER" id="PTHR30177">
    <property type="entry name" value="GLYCINE BETAINE/L-PROLINE TRANSPORT SYSTEM PERMEASE PROTEIN PROW"/>
    <property type="match status" value="1"/>
</dbReference>
<dbReference type="GO" id="GO:0055085">
    <property type="term" value="P:transmembrane transport"/>
    <property type="evidence" value="ECO:0007669"/>
    <property type="project" value="InterPro"/>
</dbReference>
<evidence type="ECO:0000256" key="2">
    <source>
        <dbReference type="ARBA" id="ARBA00022448"/>
    </source>
</evidence>
<feature type="transmembrane region" description="Helical" evidence="6">
    <location>
        <begin position="80"/>
        <end position="105"/>
    </location>
</feature>
<keyword evidence="3 6" id="KW-0812">Transmembrane</keyword>
<dbReference type="RefSeq" id="WP_140886026.1">
    <property type="nucleotide sequence ID" value="NZ_RCZP01000032.1"/>
</dbReference>
<evidence type="ECO:0000256" key="4">
    <source>
        <dbReference type="ARBA" id="ARBA00022989"/>
    </source>
</evidence>
<evidence type="ECO:0000256" key="6">
    <source>
        <dbReference type="RuleBase" id="RU363032"/>
    </source>
</evidence>
<organism evidence="8 9">
    <name type="scientific">Muricoccus nepalensis</name>
    <dbReference type="NCBI Taxonomy" id="1854500"/>
    <lineage>
        <taxon>Bacteria</taxon>
        <taxon>Pseudomonadati</taxon>
        <taxon>Pseudomonadota</taxon>
        <taxon>Alphaproteobacteria</taxon>
        <taxon>Acetobacterales</taxon>
        <taxon>Roseomonadaceae</taxon>
        <taxon>Muricoccus</taxon>
    </lineage>
</organism>
<feature type="transmembrane region" description="Helical" evidence="6">
    <location>
        <begin position="358"/>
        <end position="381"/>
    </location>
</feature>